<gene>
    <name evidence="2" type="ORF">TNCV_2140501</name>
</gene>
<feature type="region of interest" description="Disordered" evidence="1">
    <location>
        <begin position="1"/>
        <end position="62"/>
    </location>
</feature>
<reference evidence="2" key="1">
    <citation type="submission" date="2020-08" db="EMBL/GenBank/DDBJ databases">
        <title>Multicomponent nature underlies the extraordinary mechanical properties of spider dragline silk.</title>
        <authorList>
            <person name="Kono N."/>
            <person name="Nakamura H."/>
            <person name="Mori M."/>
            <person name="Yoshida Y."/>
            <person name="Ohtoshi R."/>
            <person name="Malay A.D."/>
            <person name="Moran D.A.P."/>
            <person name="Tomita M."/>
            <person name="Numata K."/>
            <person name="Arakawa K."/>
        </authorList>
    </citation>
    <scope>NUCLEOTIDE SEQUENCE</scope>
</reference>
<name>A0A8X6RU48_TRICX</name>
<dbReference type="AlphaFoldDB" id="A0A8X6RU48"/>
<feature type="compositionally biased region" description="Basic and acidic residues" evidence="1">
    <location>
        <begin position="1"/>
        <end position="24"/>
    </location>
</feature>
<dbReference type="Proteomes" id="UP000887159">
    <property type="component" value="Unassembled WGS sequence"/>
</dbReference>
<organism evidence="2 3">
    <name type="scientific">Trichonephila clavipes</name>
    <name type="common">Golden silk orbweaver</name>
    <name type="synonym">Nephila clavipes</name>
    <dbReference type="NCBI Taxonomy" id="2585209"/>
    <lineage>
        <taxon>Eukaryota</taxon>
        <taxon>Metazoa</taxon>
        <taxon>Ecdysozoa</taxon>
        <taxon>Arthropoda</taxon>
        <taxon>Chelicerata</taxon>
        <taxon>Arachnida</taxon>
        <taxon>Araneae</taxon>
        <taxon>Araneomorphae</taxon>
        <taxon>Entelegynae</taxon>
        <taxon>Araneoidea</taxon>
        <taxon>Nephilidae</taxon>
        <taxon>Trichonephila</taxon>
    </lineage>
</organism>
<comment type="caution">
    <text evidence="2">The sequence shown here is derived from an EMBL/GenBank/DDBJ whole genome shotgun (WGS) entry which is preliminary data.</text>
</comment>
<dbReference type="EMBL" id="BMAU01021221">
    <property type="protein sequence ID" value="GFY00656.1"/>
    <property type="molecule type" value="Genomic_DNA"/>
</dbReference>
<evidence type="ECO:0000313" key="3">
    <source>
        <dbReference type="Proteomes" id="UP000887159"/>
    </source>
</evidence>
<sequence>MVNHGSTERQEGNDRPTETTERSFDWGPDQGPIPVTARTTKIPGDDWSAGTPDSTNSSEYRPDIPRKLVSLFSAVPYRRIPIIARNFDTQFPPERALTLRTFSTNLNLPRAPKPNIHSKDLLHAI</sequence>
<protein>
    <submittedName>
        <fullName evidence="2">Uncharacterized protein</fullName>
    </submittedName>
</protein>
<evidence type="ECO:0000313" key="2">
    <source>
        <dbReference type="EMBL" id="GFY00656.1"/>
    </source>
</evidence>
<keyword evidence="3" id="KW-1185">Reference proteome</keyword>
<proteinExistence type="predicted"/>
<accession>A0A8X6RU48</accession>
<evidence type="ECO:0000256" key="1">
    <source>
        <dbReference type="SAM" id="MobiDB-lite"/>
    </source>
</evidence>